<proteinExistence type="predicted"/>
<dbReference type="PANTHER" id="PTHR23232:SF98">
    <property type="entry name" value="KRAB DOMAIN-CONTAINING PROTEIN 4"/>
    <property type="match status" value="1"/>
</dbReference>
<sequence length="84" mass="9558">MAMFQESLTFRDVFVDFTLEEWRCLDSAQKNLYRDVMLENYSHLVSVGRLVPKPDVVIRLGQGEEARTAEGETPTRNPPALGSK</sequence>
<dbReference type="GeneTree" id="ENSGT00940000162233"/>
<evidence type="ECO:0000313" key="3">
    <source>
        <dbReference type="Ensembl" id="ENSFCTP00005003449.1"/>
    </source>
</evidence>
<organism evidence="3 4">
    <name type="scientific">Felis catus</name>
    <name type="common">Cat</name>
    <name type="synonym">Felis silvestris catus</name>
    <dbReference type="NCBI Taxonomy" id="9685"/>
    <lineage>
        <taxon>Eukaryota</taxon>
        <taxon>Metazoa</taxon>
        <taxon>Chordata</taxon>
        <taxon>Craniata</taxon>
        <taxon>Vertebrata</taxon>
        <taxon>Euteleostomi</taxon>
        <taxon>Mammalia</taxon>
        <taxon>Eutheria</taxon>
        <taxon>Laurasiatheria</taxon>
        <taxon>Carnivora</taxon>
        <taxon>Feliformia</taxon>
        <taxon>Felidae</taxon>
        <taxon>Felinae</taxon>
        <taxon>Felis</taxon>
    </lineage>
</organism>
<name>A0ABI7W0B1_FELCA</name>
<dbReference type="InterPro" id="IPR036051">
    <property type="entry name" value="KRAB_dom_sf"/>
</dbReference>
<dbReference type="PANTHER" id="PTHR23232">
    <property type="entry name" value="KRAB DOMAIN C2H2 ZINC FINGER"/>
    <property type="match status" value="1"/>
</dbReference>
<dbReference type="SMART" id="SM00349">
    <property type="entry name" value="KRAB"/>
    <property type="match status" value="1"/>
</dbReference>
<keyword evidence="4" id="KW-1185">Reference proteome</keyword>
<feature type="region of interest" description="Disordered" evidence="1">
    <location>
        <begin position="62"/>
        <end position="84"/>
    </location>
</feature>
<dbReference type="Gene3D" id="6.10.140.140">
    <property type="match status" value="1"/>
</dbReference>
<dbReference type="PROSITE" id="PS50805">
    <property type="entry name" value="KRAB"/>
    <property type="match status" value="1"/>
</dbReference>
<dbReference type="Ensembl" id="ENSFCTT00005005600.1">
    <property type="protein sequence ID" value="ENSFCTP00005003449.1"/>
    <property type="gene ID" value="ENSFCTG00005002126.1"/>
</dbReference>
<dbReference type="Pfam" id="PF01352">
    <property type="entry name" value="KRAB"/>
    <property type="match status" value="1"/>
</dbReference>
<evidence type="ECO:0000259" key="2">
    <source>
        <dbReference type="PROSITE" id="PS50805"/>
    </source>
</evidence>
<dbReference type="CDD" id="cd07765">
    <property type="entry name" value="KRAB_A-box"/>
    <property type="match status" value="1"/>
</dbReference>
<gene>
    <name evidence="3" type="primary">ZNF674</name>
</gene>
<reference evidence="3" key="2">
    <citation type="submission" date="2025-08" db="UniProtKB">
        <authorList>
            <consortium name="Ensembl"/>
        </authorList>
    </citation>
    <scope>IDENTIFICATION</scope>
    <source>
        <strain evidence="3">breed Abyssinian</strain>
    </source>
</reference>
<dbReference type="InterPro" id="IPR001909">
    <property type="entry name" value="KRAB"/>
</dbReference>
<feature type="domain" description="KRAB" evidence="2">
    <location>
        <begin position="8"/>
        <end position="79"/>
    </location>
</feature>
<dbReference type="Proteomes" id="UP000823872">
    <property type="component" value="Chromosome X"/>
</dbReference>
<accession>A0ABI7W0B1</accession>
<evidence type="ECO:0000313" key="4">
    <source>
        <dbReference type="Proteomes" id="UP000823872"/>
    </source>
</evidence>
<reference evidence="3" key="3">
    <citation type="submission" date="2025-09" db="UniProtKB">
        <authorList>
            <consortium name="Ensembl"/>
        </authorList>
    </citation>
    <scope>IDENTIFICATION</scope>
    <source>
        <strain evidence="3">breed Abyssinian</strain>
    </source>
</reference>
<protein>
    <recommendedName>
        <fullName evidence="2">KRAB domain-containing protein</fullName>
    </recommendedName>
</protein>
<dbReference type="SUPFAM" id="SSF109640">
    <property type="entry name" value="KRAB domain (Kruppel-associated box)"/>
    <property type="match status" value="1"/>
</dbReference>
<reference evidence="3 4" key="1">
    <citation type="submission" date="2021-02" db="EMBL/GenBank/DDBJ databases">
        <title>Safari Cat Assemblies.</title>
        <authorList>
            <person name="Bredemeyer K.R."/>
            <person name="Murphy W.J."/>
        </authorList>
    </citation>
    <scope>NUCLEOTIDE SEQUENCE [LARGE SCALE GENOMIC DNA]</scope>
</reference>
<dbReference type="InterPro" id="IPR050169">
    <property type="entry name" value="Krueppel_C2H2_ZnF"/>
</dbReference>
<evidence type="ECO:0000256" key="1">
    <source>
        <dbReference type="SAM" id="MobiDB-lite"/>
    </source>
</evidence>